<dbReference type="EMBL" id="CAEZXK010000001">
    <property type="protein sequence ID" value="CAB4678094.1"/>
    <property type="molecule type" value="Genomic_DNA"/>
</dbReference>
<name>A0A6J6MZI1_9ZZZZ</name>
<reference evidence="1" key="1">
    <citation type="submission" date="2020-05" db="EMBL/GenBank/DDBJ databases">
        <authorList>
            <person name="Chiriac C."/>
            <person name="Salcher M."/>
            <person name="Ghai R."/>
            <person name="Kavagutti S V."/>
        </authorList>
    </citation>
    <scope>NUCLEOTIDE SEQUENCE</scope>
</reference>
<evidence type="ECO:0000313" key="1">
    <source>
        <dbReference type="EMBL" id="CAB4678094.1"/>
    </source>
</evidence>
<protein>
    <submittedName>
        <fullName evidence="1">Unannotated protein</fullName>
    </submittedName>
</protein>
<gene>
    <name evidence="1" type="ORF">UFOPK2370_00052</name>
</gene>
<proteinExistence type="predicted"/>
<accession>A0A6J6MZI1</accession>
<dbReference type="PANTHER" id="PTHR41775:SF1">
    <property type="entry name" value="PEPTIDASE M6-LIKE DOMAIN-CONTAINING PROTEIN"/>
    <property type="match status" value="1"/>
</dbReference>
<dbReference type="AlphaFoldDB" id="A0A6J6MZI1"/>
<dbReference type="PANTHER" id="PTHR41775">
    <property type="entry name" value="SECRETED PROTEIN-RELATED"/>
    <property type="match status" value="1"/>
</dbReference>
<sequence length="429" mass="45594">MNPRWRIAAAITAAIFLFGVVTPSVQAATVKAGGSCTTVGKATKVGTKTYVCTKVGKTKVWKLKATPVAKPTPTPASFSKCMLPVADGRGDVALGLPRISARGKSVGDVHATVIFVDFPDMTMRPTPEAALGLVSPRATEIFKEISYGRLNYMIEPNLNWFMMSKPSTAYSYSTFRSHQDFVKEVISLADPTTDFSKTDSLIVITNPLQRALSFGPAMTFPASEGFIADGRLINNGTTSGSDISYWGAAWLNHEIGHSFGLADLYAYGVAADQTFKFTGEFSLMGLSDERSRAPGFLAWERFVIGWLDQSQLVCAPSGVGTYSLSPVATAGGTKAVVIPTGATTALIVESRKPIGIDGKLSKSGLLVYRVDTSIQSGRGVVQVLSNTSLAADPRYLKAPLAVGESLTVGGYTFTNKSSSPDVDVLVVSR</sequence>
<organism evidence="1">
    <name type="scientific">freshwater metagenome</name>
    <dbReference type="NCBI Taxonomy" id="449393"/>
    <lineage>
        <taxon>unclassified sequences</taxon>
        <taxon>metagenomes</taxon>
        <taxon>ecological metagenomes</taxon>
    </lineage>
</organism>